<accession>A0A8H3FVB9</accession>
<dbReference type="OrthoDB" id="497927at2759"/>
<name>A0A8H3FVB9_9LECA</name>
<dbReference type="Proteomes" id="UP000664521">
    <property type="component" value="Unassembled WGS sequence"/>
</dbReference>
<evidence type="ECO:0000259" key="1">
    <source>
        <dbReference type="Pfam" id="PF00294"/>
    </source>
</evidence>
<comment type="caution">
    <text evidence="2">The sequence shown here is derived from an EMBL/GenBank/DDBJ whole genome shotgun (WGS) entry which is preliminary data.</text>
</comment>
<dbReference type="PANTHER" id="PTHR47098">
    <property type="entry name" value="PROTEIN MAK32"/>
    <property type="match status" value="1"/>
</dbReference>
<protein>
    <submittedName>
        <fullName evidence="2">Ribosome bioproteinsis protein</fullName>
    </submittedName>
</protein>
<gene>
    <name evidence="2" type="primary">NSA2_1</name>
    <name evidence="2" type="ORF">HETSPECPRED_007853</name>
</gene>
<dbReference type="SUPFAM" id="SSF53613">
    <property type="entry name" value="Ribokinase-like"/>
    <property type="match status" value="1"/>
</dbReference>
<reference evidence="2" key="1">
    <citation type="submission" date="2021-03" db="EMBL/GenBank/DDBJ databases">
        <authorList>
            <person name="Tagirdzhanova G."/>
        </authorList>
    </citation>
    <scope>NUCLEOTIDE SEQUENCE</scope>
</reference>
<feature type="domain" description="Carbohydrate kinase PfkB" evidence="1">
    <location>
        <begin position="116"/>
        <end position="258"/>
    </location>
</feature>
<proteinExistence type="predicted"/>
<dbReference type="InterPro" id="IPR029056">
    <property type="entry name" value="Ribokinase-like"/>
</dbReference>
<dbReference type="AlphaFoldDB" id="A0A8H3FVB9"/>
<dbReference type="Pfam" id="PF00294">
    <property type="entry name" value="PfkB"/>
    <property type="match status" value="1"/>
</dbReference>
<sequence length="275" mass="30192">MGEDFPMTIRSNLETWRTTLNIITEPDRSSTRGRLEYTDEKHDAKKFRYLTPTLDIRPEHLNNFPSLSSSSFHLLADPREAIDLIGSLLELRNASGISSRPLIIWEPRPSSCISSNLEYFYEAISMVDVFSPNHVELSACFGHSMLDIFDSRSVEDQAIRLFEAGFAGSRKGSIIIRAAEHGSLVVSHTTQPKWLPAFYQPISTGDGLSVPNPKIVDPTGAGNAYLGGFAIGLLGSSDLVTAAKYGTVAASFALEQIGLPILSYDHANGQELWMA</sequence>
<dbReference type="Gene3D" id="3.40.1190.20">
    <property type="match status" value="1"/>
</dbReference>
<dbReference type="EMBL" id="CAJPDS010000059">
    <property type="protein sequence ID" value="CAF9931381.1"/>
    <property type="molecule type" value="Genomic_DNA"/>
</dbReference>
<organism evidence="2 3">
    <name type="scientific">Heterodermia speciosa</name>
    <dbReference type="NCBI Taxonomy" id="116794"/>
    <lineage>
        <taxon>Eukaryota</taxon>
        <taxon>Fungi</taxon>
        <taxon>Dikarya</taxon>
        <taxon>Ascomycota</taxon>
        <taxon>Pezizomycotina</taxon>
        <taxon>Lecanoromycetes</taxon>
        <taxon>OSLEUM clade</taxon>
        <taxon>Lecanoromycetidae</taxon>
        <taxon>Caliciales</taxon>
        <taxon>Physciaceae</taxon>
        <taxon>Heterodermia</taxon>
    </lineage>
</organism>
<evidence type="ECO:0000313" key="3">
    <source>
        <dbReference type="Proteomes" id="UP000664521"/>
    </source>
</evidence>
<dbReference type="PANTHER" id="PTHR47098:SF1">
    <property type="entry name" value="PFKB FAMILY CARBOHYDRATE KINASE SUPERFAMILY (AFU_ORTHOLOGUE AFUA_4G09500)"/>
    <property type="match status" value="1"/>
</dbReference>
<keyword evidence="3" id="KW-1185">Reference proteome</keyword>
<dbReference type="InterPro" id="IPR011611">
    <property type="entry name" value="PfkB_dom"/>
</dbReference>
<evidence type="ECO:0000313" key="2">
    <source>
        <dbReference type="EMBL" id="CAF9931381.1"/>
    </source>
</evidence>